<dbReference type="SMART" id="SM00060">
    <property type="entry name" value="FN3"/>
    <property type="match status" value="1"/>
</dbReference>
<feature type="domain" description="Ig-like" evidence="10">
    <location>
        <begin position="479"/>
        <end position="578"/>
    </location>
</feature>
<dbReference type="InterPro" id="IPR003598">
    <property type="entry name" value="Ig_sub2"/>
</dbReference>
<evidence type="ECO:0000259" key="11">
    <source>
        <dbReference type="PROSITE" id="PS50853"/>
    </source>
</evidence>
<feature type="domain" description="Ig-like" evidence="10">
    <location>
        <begin position="786"/>
        <end position="854"/>
    </location>
</feature>
<comment type="caution">
    <text evidence="12">The sequence shown here is derived from an EMBL/GenBank/DDBJ whole genome shotgun (WGS) entry which is preliminary data.</text>
</comment>
<evidence type="ECO:0000313" key="12">
    <source>
        <dbReference type="EMBL" id="GMR60872.1"/>
    </source>
</evidence>
<evidence type="ECO:0000256" key="2">
    <source>
        <dbReference type="ARBA" id="ARBA00022692"/>
    </source>
</evidence>
<dbReference type="SMART" id="SM00409">
    <property type="entry name" value="IG"/>
    <property type="match status" value="7"/>
</dbReference>
<evidence type="ECO:0008006" key="14">
    <source>
        <dbReference type="Google" id="ProtNLM"/>
    </source>
</evidence>
<dbReference type="InterPro" id="IPR013162">
    <property type="entry name" value="CD80_C2-set"/>
</dbReference>
<keyword evidence="6" id="KW-0325">Glycoprotein</keyword>
<comment type="subcellular location">
    <subcellularLocation>
        <location evidence="1">Membrane</location>
        <topology evidence="1">Single-pass type I membrane protein</topology>
    </subcellularLocation>
</comment>
<dbReference type="InterPro" id="IPR013106">
    <property type="entry name" value="Ig_V-set"/>
</dbReference>
<dbReference type="Pfam" id="PF13927">
    <property type="entry name" value="Ig_3"/>
    <property type="match status" value="2"/>
</dbReference>
<evidence type="ECO:0000256" key="3">
    <source>
        <dbReference type="ARBA" id="ARBA00022989"/>
    </source>
</evidence>
<evidence type="ECO:0000259" key="10">
    <source>
        <dbReference type="PROSITE" id="PS50835"/>
    </source>
</evidence>
<gene>
    <name evidence="12" type="ORF">PMAYCL1PPCAC_31067</name>
</gene>
<dbReference type="Pfam" id="PF07686">
    <property type="entry name" value="V-set"/>
    <property type="match status" value="1"/>
</dbReference>
<reference evidence="13" key="1">
    <citation type="submission" date="2022-10" db="EMBL/GenBank/DDBJ databases">
        <title>Genome assembly of Pristionchus species.</title>
        <authorList>
            <person name="Yoshida K."/>
            <person name="Sommer R.J."/>
        </authorList>
    </citation>
    <scope>NUCLEOTIDE SEQUENCE [LARGE SCALE GENOMIC DNA]</scope>
    <source>
        <strain evidence="13">RS5460</strain>
    </source>
</reference>
<dbReference type="SUPFAM" id="SSF49265">
    <property type="entry name" value="Fibronectin type III"/>
    <property type="match status" value="1"/>
</dbReference>
<dbReference type="SMART" id="SM00408">
    <property type="entry name" value="IGc2"/>
    <property type="match status" value="4"/>
</dbReference>
<evidence type="ECO:0000256" key="8">
    <source>
        <dbReference type="SAM" id="MobiDB-lite"/>
    </source>
</evidence>
<dbReference type="EMBL" id="BTRK01000006">
    <property type="protein sequence ID" value="GMR60872.1"/>
    <property type="molecule type" value="Genomic_DNA"/>
</dbReference>
<feature type="compositionally biased region" description="Basic and acidic residues" evidence="8">
    <location>
        <begin position="1139"/>
        <end position="1150"/>
    </location>
</feature>
<feature type="domain" description="Ig-like" evidence="10">
    <location>
        <begin position="368"/>
        <end position="474"/>
    </location>
</feature>
<evidence type="ECO:0000256" key="1">
    <source>
        <dbReference type="ARBA" id="ARBA00004479"/>
    </source>
</evidence>
<dbReference type="CDD" id="cd00063">
    <property type="entry name" value="FN3"/>
    <property type="match status" value="1"/>
</dbReference>
<feature type="region of interest" description="Disordered" evidence="8">
    <location>
        <begin position="1128"/>
        <end position="1150"/>
    </location>
</feature>
<dbReference type="GO" id="GO:0050839">
    <property type="term" value="F:cell adhesion molecule binding"/>
    <property type="evidence" value="ECO:0007669"/>
    <property type="project" value="TreeGrafter"/>
</dbReference>
<dbReference type="GO" id="GO:0098609">
    <property type="term" value="P:cell-cell adhesion"/>
    <property type="evidence" value="ECO:0007669"/>
    <property type="project" value="TreeGrafter"/>
</dbReference>
<evidence type="ECO:0000256" key="6">
    <source>
        <dbReference type="ARBA" id="ARBA00023180"/>
    </source>
</evidence>
<organism evidence="12 13">
    <name type="scientific">Pristionchus mayeri</name>
    <dbReference type="NCBI Taxonomy" id="1317129"/>
    <lineage>
        <taxon>Eukaryota</taxon>
        <taxon>Metazoa</taxon>
        <taxon>Ecdysozoa</taxon>
        <taxon>Nematoda</taxon>
        <taxon>Chromadorea</taxon>
        <taxon>Rhabditida</taxon>
        <taxon>Rhabditina</taxon>
        <taxon>Diplogasteromorpha</taxon>
        <taxon>Diplogasteroidea</taxon>
        <taxon>Neodiplogasteridae</taxon>
        <taxon>Pristionchus</taxon>
    </lineage>
</organism>
<protein>
    <recommendedName>
        <fullName evidence="14">Nephrin</fullName>
    </recommendedName>
</protein>
<dbReference type="Gene3D" id="2.60.40.10">
    <property type="entry name" value="Immunoglobulins"/>
    <property type="match status" value="10"/>
</dbReference>
<keyword evidence="3 9" id="KW-1133">Transmembrane helix</keyword>
<keyword evidence="4 9" id="KW-0472">Membrane</keyword>
<evidence type="ECO:0000256" key="4">
    <source>
        <dbReference type="ARBA" id="ARBA00023136"/>
    </source>
</evidence>
<dbReference type="PROSITE" id="PS50835">
    <property type="entry name" value="IG_LIKE"/>
    <property type="match status" value="7"/>
</dbReference>
<feature type="domain" description="Ig-like" evidence="10">
    <location>
        <begin position="272"/>
        <end position="361"/>
    </location>
</feature>
<dbReference type="GO" id="GO:0005886">
    <property type="term" value="C:plasma membrane"/>
    <property type="evidence" value="ECO:0007669"/>
    <property type="project" value="TreeGrafter"/>
</dbReference>
<keyword evidence="13" id="KW-1185">Reference proteome</keyword>
<evidence type="ECO:0000256" key="5">
    <source>
        <dbReference type="ARBA" id="ARBA00023157"/>
    </source>
</evidence>
<proteinExistence type="predicted"/>
<dbReference type="GO" id="GO:0005911">
    <property type="term" value="C:cell-cell junction"/>
    <property type="evidence" value="ECO:0007669"/>
    <property type="project" value="TreeGrafter"/>
</dbReference>
<sequence length="1263" mass="139978">IHCFACFPSIHHSFTPLIAVFSPGDFPLRMRNSRGSSTLLLLLLLFPLSFCSFHEIPLNQSVLLGEDVLFKCSAQKNPNNYELYSQWSINTGALLGFHDAGKLAGHQGRYSYLKESPEELHLKIERVSLEDGGKFECQMLRPGDGPFRAAAHLNVIVPPRSVHFVNYQKGGVIEINEESQLNITCTAPNAKPASNLIWYINGQRIEDDIERFESYNLNKTSTAYASLVWKPRKEDDGKVLTCEAAHSARASKDEHPLRANISLSVLYSSDRPEVSVLGEETNVRAGDNVTLICVARGGNPAPSVTWHIKDKTIDSRYHLDASSQETRNVYSFIAEAADHLASYECRSQNREGVPAVTNHINIRVAFPPTAVEIFGEHSIKEGAITSIQCRSKPSNPPSRMSWLVNGHPVPASVQSEHSQINGVVSISNLSLNSNEVRVHIINEVLNSKHKIVVECVAKNDEGSTSGQHVIKILSPPMPPRITGLEDSLHTEGDRINLTCEAHGGNPLADITWYRGFDKRFKKKAKWHIIPGARTSVSGESVISTVTLNLDRAMNNQRIKCEAMNTALDEPLHDSKQLAVLYPPRRVSIRTPEGSQRQQLIAGKESQLLCSAPGSNPPAELHWEFQPNGEAMPIVLRGETTMNETTRESGFTVENVISFVPSDKYDGTLVRCIASHPLWSITRNVTLPLNVYYAPRLLVDSPISIVIAEGDSFKENLTILANPPVSAWRWRKNGIPFDQNVGGIFTSRAMLSGRQIKETDAGMYSLFAVNNVGSVNVTFHITVEYAAKVLQITSPVIAEPGQEVILECEVDGVPRKPNMVKWMRKGHEIASEVRGETKATLRITANSESTGKYSCINHMPSLARGAGPLGGKAKLRCRVHSVPDAEFAWYRGTELIKGNSSKFSMATHQLDYSTFESTLWVHNLGPDDYSRDVKCTAFNRMGEDHIVIPVGPLAPPETPLHLHSTNSTAETIALSWTPGFDGGADQTFEVRYKREGEDAMYAVNTTHSHVRLAGLLPASSYIFQVRAHNSRGFSSDFTRPSQMFSTLTEDGVDMTAIHAGKNSLLNTRTLTFIVAAIVLLIFVNFGILCCYQRRQRRKKIQEKTEIIRSSQNGSDGVRPVQMYGTMNVLDGRPSSGQTTIKEDHAGSDDDRSVRTMIEVNPNGYMQQIDPAFYERNCLVDYEFDPRGYTSRDGTLRGTYSNVPYPEPPREASSIYTGSLNRRYSNNNNSLSNQGTPQHMLSTFIQPNGVRAGPIRYSQLDGDLV</sequence>
<dbReference type="Pfam" id="PF08205">
    <property type="entry name" value="C2-set_2"/>
    <property type="match status" value="3"/>
</dbReference>
<keyword evidence="2 9" id="KW-0812">Transmembrane</keyword>
<evidence type="ECO:0000256" key="9">
    <source>
        <dbReference type="SAM" id="Phobius"/>
    </source>
</evidence>
<dbReference type="Proteomes" id="UP001328107">
    <property type="component" value="Unassembled WGS sequence"/>
</dbReference>
<dbReference type="PANTHER" id="PTHR11640">
    <property type="entry name" value="NEPHRIN"/>
    <property type="match status" value="1"/>
</dbReference>
<feature type="domain" description="Ig-like" evidence="10">
    <location>
        <begin position="47"/>
        <end position="154"/>
    </location>
</feature>
<feature type="domain" description="Ig-like" evidence="10">
    <location>
        <begin position="583"/>
        <end position="685"/>
    </location>
</feature>
<dbReference type="InterPro" id="IPR036116">
    <property type="entry name" value="FN3_sf"/>
</dbReference>
<accession>A0AAN5DE59</accession>
<evidence type="ECO:0000256" key="7">
    <source>
        <dbReference type="ARBA" id="ARBA00023319"/>
    </source>
</evidence>
<dbReference type="AlphaFoldDB" id="A0AAN5DE59"/>
<dbReference type="InterPro" id="IPR051275">
    <property type="entry name" value="Cell_adhesion_signaling"/>
</dbReference>
<dbReference type="SUPFAM" id="SSF48726">
    <property type="entry name" value="Immunoglobulin"/>
    <property type="match status" value="8"/>
</dbReference>
<dbReference type="InterPro" id="IPR036179">
    <property type="entry name" value="Ig-like_dom_sf"/>
</dbReference>
<feature type="domain" description="Ig-like" evidence="10">
    <location>
        <begin position="159"/>
        <end position="258"/>
    </location>
</feature>
<dbReference type="PANTHER" id="PTHR11640:SF136">
    <property type="entry name" value="NEPHRIN"/>
    <property type="match status" value="1"/>
</dbReference>
<dbReference type="InterPro" id="IPR007110">
    <property type="entry name" value="Ig-like_dom"/>
</dbReference>
<feature type="non-terminal residue" evidence="12">
    <location>
        <position position="1"/>
    </location>
</feature>
<keyword evidence="5" id="KW-1015">Disulfide bond</keyword>
<dbReference type="Pfam" id="PF00041">
    <property type="entry name" value="fn3"/>
    <property type="match status" value="1"/>
</dbReference>
<dbReference type="PROSITE" id="PS50853">
    <property type="entry name" value="FN3"/>
    <property type="match status" value="1"/>
</dbReference>
<feature type="transmembrane region" description="Helical" evidence="9">
    <location>
        <begin position="1069"/>
        <end position="1090"/>
    </location>
</feature>
<dbReference type="InterPro" id="IPR003961">
    <property type="entry name" value="FN3_dom"/>
</dbReference>
<keyword evidence="7" id="KW-0393">Immunoglobulin domain</keyword>
<feature type="domain" description="Fibronectin type-III" evidence="11">
    <location>
        <begin position="957"/>
        <end position="1050"/>
    </location>
</feature>
<dbReference type="InterPro" id="IPR013783">
    <property type="entry name" value="Ig-like_fold"/>
</dbReference>
<evidence type="ECO:0000313" key="13">
    <source>
        <dbReference type="Proteomes" id="UP001328107"/>
    </source>
</evidence>
<name>A0AAN5DE59_9BILA</name>
<dbReference type="InterPro" id="IPR003599">
    <property type="entry name" value="Ig_sub"/>
</dbReference>